<dbReference type="EMBL" id="LGHJ01000012">
    <property type="protein sequence ID" value="KPL76281.1"/>
    <property type="molecule type" value="Genomic_DNA"/>
</dbReference>
<evidence type="ECO:0000259" key="4">
    <source>
        <dbReference type="PROSITE" id="PS50893"/>
    </source>
</evidence>
<organism evidence="5 6">
    <name type="scientific">Bellilinea caldifistulae</name>
    <dbReference type="NCBI Taxonomy" id="360411"/>
    <lineage>
        <taxon>Bacteria</taxon>
        <taxon>Bacillati</taxon>
        <taxon>Chloroflexota</taxon>
        <taxon>Anaerolineae</taxon>
        <taxon>Anaerolineales</taxon>
        <taxon>Anaerolineaceae</taxon>
        <taxon>Bellilinea</taxon>
    </lineage>
</organism>
<dbReference type="AlphaFoldDB" id="A0A0P6Y3U3"/>
<dbReference type="GO" id="GO:0016887">
    <property type="term" value="F:ATP hydrolysis activity"/>
    <property type="evidence" value="ECO:0007669"/>
    <property type="project" value="InterPro"/>
</dbReference>
<dbReference type="CDD" id="cd03293">
    <property type="entry name" value="ABC_NrtD_SsuB_transporters"/>
    <property type="match status" value="1"/>
</dbReference>
<dbReference type="GO" id="GO:0005524">
    <property type="term" value="F:ATP binding"/>
    <property type="evidence" value="ECO:0007669"/>
    <property type="project" value="UniProtKB-KW"/>
</dbReference>
<dbReference type="Pfam" id="PF00005">
    <property type="entry name" value="ABC_tran"/>
    <property type="match status" value="1"/>
</dbReference>
<dbReference type="Pfam" id="PF09821">
    <property type="entry name" value="AAA_assoc_C"/>
    <property type="match status" value="1"/>
</dbReference>
<dbReference type="SMART" id="SM00382">
    <property type="entry name" value="AAA"/>
    <property type="match status" value="1"/>
</dbReference>
<dbReference type="InterPro" id="IPR018632">
    <property type="entry name" value="AAA-associated_dom_C"/>
</dbReference>
<dbReference type="STRING" id="360411.AC812_06280"/>
<dbReference type="Gene3D" id="3.40.50.300">
    <property type="entry name" value="P-loop containing nucleotide triphosphate hydrolases"/>
    <property type="match status" value="1"/>
</dbReference>
<proteinExistence type="predicted"/>
<evidence type="ECO:0000313" key="5">
    <source>
        <dbReference type="EMBL" id="KPL76281.1"/>
    </source>
</evidence>
<dbReference type="PANTHER" id="PTHR42788:SF13">
    <property type="entry name" value="ALIPHATIC SULFONATES IMPORT ATP-BINDING PROTEIN SSUB"/>
    <property type="match status" value="1"/>
</dbReference>
<dbReference type="InterPro" id="IPR017871">
    <property type="entry name" value="ABC_transporter-like_CS"/>
</dbReference>
<dbReference type="OrthoDB" id="9784450at2"/>
<evidence type="ECO:0000256" key="3">
    <source>
        <dbReference type="ARBA" id="ARBA00022840"/>
    </source>
</evidence>
<gene>
    <name evidence="5" type="ORF">AC812_06280</name>
</gene>
<evidence type="ECO:0000256" key="1">
    <source>
        <dbReference type="ARBA" id="ARBA00022448"/>
    </source>
</evidence>
<keyword evidence="2" id="KW-0547">Nucleotide-binding</keyword>
<keyword evidence="6" id="KW-1185">Reference proteome</keyword>
<dbReference type="PATRIC" id="fig|360411.5.peg.1381"/>
<dbReference type="InterPro" id="IPR003439">
    <property type="entry name" value="ABC_transporter-like_ATP-bd"/>
</dbReference>
<dbReference type="PROSITE" id="PS50893">
    <property type="entry name" value="ABC_TRANSPORTER_2"/>
    <property type="match status" value="1"/>
</dbReference>
<evidence type="ECO:0000256" key="2">
    <source>
        <dbReference type="ARBA" id="ARBA00022741"/>
    </source>
</evidence>
<dbReference type="PANTHER" id="PTHR42788">
    <property type="entry name" value="TAURINE IMPORT ATP-BINDING PROTEIN-RELATED"/>
    <property type="match status" value="1"/>
</dbReference>
<feature type="domain" description="ABC transporter" evidence="4">
    <location>
        <begin position="8"/>
        <end position="242"/>
    </location>
</feature>
<dbReference type="PROSITE" id="PS00211">
    <property type="entry name" value="ABC_TRANSPORTER_1"/>
    <property type="match status" value="1"/>
</dbReference>
<dbReference type="InterPro" id="IPR050166">
    <property type="entry name" value="ABC_transporter_ATP-bind"/>
</dbReference>
<accession>A0A0P6Y3U3</accession>
<reference evidence="5 6" key="1">
    <citation type="submission" date="2015-07" db="EMBL/GenBank/DDBJ databases">
        <title>Draft genome of Bellilinea caldifistulae DSM 17877.</title>
        <authorList>
            <person name="Hemp J."/>
            <person name="Ward L.M."/>
            <person name="Pace L.A."/>
            <person name="Fischer W.W."/>
        </authorList>
    </citation>
    <scope>NUCLEOTIDE SEQUENCE [LARGE SCALE GENOMIC DNA]</scope>
    <source>
        <strain evidence="5 6">GOMI-1</strain>
    </source>
</reference>
<protein>
    <submittedName>
        <fullName evidence="5">Nitrate ABC transporter ATP-binding protein</fullName>
    </submittedName>
</protein>
<dbReference type="Proteomes" id="UP000050514">
    <property type="component" value="Unassembled WGS sequence"/>
</dbReference>
<dbReference type="InterPro" id="IPR027417">
    <property type="entry name" value="P-loop_NTPase"/>
</dbReference>
<sequence>MSNDSVLLELKNVSQLYGSGEKRFVAVDKVNLTVREGEYVALLGPSGCGKSTLLRIITGLQKASEGDVFYRGQRLMGVNPYASIVFQTFALFPWLTVQENVELALKARGVEADNRRRLAIDLIDRVGLDGFENAYPRELSGGMRQKVGFARAMAVEPELLCLDEPFSALDVLSAESLRGELLELWLSGNIPTRAILMVSHNIEEAVFMADRLVVMDKNPGRVVADFEVNLPHPRQRKSPEFQALVDRTYGILAGQTMTEAEELGSAPGEPGTTRALPEISISDLTGMLEHIFENHKDGADIYRLAEELSIDSDTLLRLTEAAELLRFATIQKGDITLTVLGETFAEASILARKEIFATRIRRLPIFRWIINMLRSAENQQLKWNVIQTALELEFPPEEAEKQLETVVNWGRYAEVLGYDDKSETIYLESTPVAV</sequence>
<dbReference type="SUPFAM" id="SSF52540">
    <property type="entry name" value="P-loop containing nucleoside triphosphate hydrolases"/>
    <property type="match status" value="1"/>
</dbReference>
<keyword evidence="3 5" id="KW-0067">ATP-binding</keyword>
<evidence type="ECO:0000313" key="6">
    <source>
        <dbReference type="Proteomes" id="UP000050514"/>
    </source>
</evidence>
<dbReference type="InterPro" id="IPR003593">
    <property type="entry name" value="AAA+_ATPase"/>
</dbReference>
<keyword evidence="1" id="KW-0813">Transport</keyword>
<comment type="caution">
    <text evidence="5">The sequence shown here is derived from an EMBL/GenBank/DDBJ whole genome shotgun (WGS) entry which is preliminary data.</text>
</comment>
<dbReference type="RefSeq" id="WP_061919220.1">
    <property type="nucleotide sequence ID" value="NZ_DF967971.1"/>
</dbReference>
<name>A0A0P6Y3U3_9CHLR</name>